<feature type="transmembrane region" description="Helical" evidence="7">
    <location>
        <begin position="144"/>
        <end position="167"/>
    </location>
</feature>
<accession>A0A075TZ15</accession>
<dbReference type="PANTHER" id="PTHR23513">
    <property type="entry name" value="INTEGRAL MEMBRANE EFFLUX PROTEIN-RELATED"/>
    <property type="match status" value="1"/>
</dbReference>
<keyword evidence="3" id="KW-1003">Cell membrane</keyword>
<dbReference type="CDD" id="cd06173">
    <property type="entry name" value="MFS_MefA_like"/>
    <property type="match status" value="1"/>
</dbReference>
<dbReference type="GO" id="GO:0005886">
    <property type="term" value="C:plasma membrane"/>
    <property type="evidence" value="ECO:0007669"/>
    <property type="project" value="UniProtKB-SubCell"/>
</dbReference>
<dbReference type="OrthoDB" id="9763297at2"/>
<dbReference type="Proteomes" id="UP000029079">
    <property type="component" value="Chromosome"/>
</dbReference>
<dbReference type="SUPFAM" id="SSF103473">
    <property type="entry name" value="MFS general substrate transporter"/>
    <property type="match status" value="1"/>
</dbReference>
<dbReference type="EMBL" id="CP009223">
    <property type="protein sequence ID" value="AIM62744.1"/>
    <property type="molecule type" value="Genomic_DNA"/>
</dbReference>
<evidence type="ECO:0000256" key="5">
    <source>
        <dbReference type="ARBA" id="ARBA00022989"/>
    </source>
</evidence>
<dbReference type="PROSITE" id="PS50850">
    <property type="entry name" value="MFS"/>
    <property type="match status" value="1"/>
</dbReference>
<reference evidence="10" key="2">
    <citation type="submission" date="2014-08" db="EMBL/GenBank/DDBJ databases">
        <title>Complete genome of Weissella ceti strain WS74 isolated from diseased rainbow trout in Brazil.</title>
        <authorList>
            <person name="Figueiredo H.C.P."/>
            <person name="Leal C.A.G."/>
            <person name="Pereira F.L."/>
            <person name="Soares S.C."/>
            <person name="Dorella F.A."/>
            <person name="Carvalho A.F."/>
            <person name="Azevedo V.A.C."/>
        </authorList>
    </citation>
    <scope>NUCLEOTIDE SEQUENCE [LARGE SCALE GENOMIC DNA]</scope>
    <source>
        <strain evidence="10">WS74</strain>
    </source>
</reference>
<keyword evidence="4 7" id="KW-0812">Transmembrane</keyword>
<dbReference type="InterPro" id="IPR020846">
    <property type="entry name" value="MFS_dom"/>
</dbReference>
<evidence type="ECO:0000256" key="1">
    <source>
        <dbReference type="ARBA" id="ARBA00004651"/>
    </source>
</evidence>
<dbReference type="Gene3D" id="1.20.1250.20">
    <property type="entry name" value="MFS general substrate transporter like domains"/>
    <property type="match status" value="1"/>
</dbReference>
<feature type="transmembrane region" description="Helical" evidence="7">
    <location>
        <begin position="79"/>
        <end position="98"/>
    </location>
</feature>
<feature type="transmembrane region" description="Helical" evidence="7">
    <location>
        <begin position="48"/>
        <end position="67"/>
    </location>
</feature>
<feature type="transmembrane region" description="Helical" evidence="7">
    <location>
        <begin position="377"/>
        <end position="397"/>
    </location>
</feature>
<dbReference type="KEGG" id="wct:WS74_0492"/>
<feature type="domain" description="Major facilitator superfamily (MFS) profile" evidence="8">
    <location>
        <begin position="13"/>
        <end position="401"/>
    </location>
</feature>
<sequence length="407" mass="45346">MNAEERQEKLADFSWPVLLSNFFSVFGEGVYRFGLNWFIVSTYGDARLLGWLTAFGFIVYLANDMYVGAVLDRFDRKKVLVAADLFGGIGLLILSMFLNPDSPQLVILFALTFIMNVDISYAYPAGRAVLPDVIKSRSIPRFNAFVSAAFSAGQAVGPLVGGILLHLEWINLQSFMILYGIMVVLTALINMAIKSVPEEKPDKEPEPFIESLIDGYRYVARKPKLFESMLLTVWGNFCFEGFIISMPFLIQRVYGGSATNYSSALTVAAVSGIVAGLFLAHKPTWNKIKTLYWDFYLLGVVFILAAFVNTLWALVIVIIVNGLMRASFVIKINTVRQEDSAPEYLGRVFGISFFATDLFVPVITITFGYAISALGSWILLIIGIMLLAGFAVIRLYCRHREEKLGLV</sequence>
<proteinExistence type="predicted"/>
<gene>
    <name evidence="9" type="ORF">WS74_0492</name>
</gene>
<evidence type="ECO:0000256" key="3">
    <source>
        <dbReference type="ARBA" id="ARBA00022475"/>
    </source>
</evidence>
<evidence type="ECO:0000256" key="4">
    <source>
        <dbReference type="ARBA" id="ARBA00022692"/>
    </source>
</evidence>
<evidence type="ECO:0000256" key="7">
    <source>
        <dbReference type="SAM" id="Phobius"/>
    </source>
</evidence>
<evidence type="ECO:0000259" key="8">
    <source>
        <dbReference type="PROSITE" id="PS50850"/>
    </source>
</evidence>
<keyword evidence="6 7" id="KW-0472">Membrane</keyword>
<feature type="transmembrane region" description="Helical" evidence="7">
    <location>
        <begin position="261"/>
        <end position="279"/>
    </location>
</feature>
<evidence type="ECO:0000313" key="9">
    <source>
        <dbReference type="EMBL" id="AIM62744.1"/>
    </source>
</evidence>
<dbReference type="PANTHER" id="PTHR23513:SF6">
    <property type="entry name" value="MAJOR FACILITATOR SUPERFAMILY ASSOCIATED DOMAIN-CONTAINING PROTEIN"/>
    <property type="match status" value="1"/>
</dbReference>
<dbReference type="STRING" id="759620.WS105_0489"/>
<reference evidence="9 10" key="1">
    <citation type="journal article" date="2014" name="Genome Announc.">
        <title>Complete Genome Sequences of Fish Pathogenic Weissella ceti Strains WS74 and WS105.</title>
        <authorList>
            <person name="Figueiredo H.C."/>
            <person name="Leal C.A."/>
            <person name="Dorella F.A."/>
            <person name="Carvalho A.F."/>
            <person name="Soares S.C."/>
            <person name="Pereira F.L."/>
            <person name="Azevedo V.A."/>
        </authorList>
    </citation>
    <scope>NUCLEOTIDE SEQUENCE [LARGE SCALE GENOMIC DNA]</scope>
    <source>
        <strain evidence="9 10">WS74</strain>
    </source>
</reference>
<dbReference type="PATRIC" id="fig|759620.7.peg.478"/>
<evidence type="ECO:0000256" key="6">
    <source>
        <dbReference type="ARBA" id="ARBA00023136"/>
    </source>
</evidence>
<dbReference type="InterPro" id="IPR036259">
    <property type="entry name" value="MFS_trans_sf"/>
</dbReference>
<dbReference type="KEGG" id="wci:WS105_0489"/>
<feature type="transmembrane region" description="Helical" evidence="7">
    <location>
        <begin position="104"/>
        <end position="123"/>
    </location>
</feature>
<name>A0A075TZ15_9LACO</name>
<keyword evidence="10" id="KW-1185">Reference proteome</keyword>
<protein>
    <submittedName>
        <fullName evidence="9">Major facilitator superfamily permease</fullName>
    </submittedName>
</protein>
<keyword evidence="5 7" id="KW-1133">Transmembrane helix</keyword>
<feature type="transmembrane region" description="Helical" evidence="7">
    <location>
        <begin position="229"/>
        <end position="249"/>
    </location>
</feature>
<evidence type="ECO:0000313" key="10">
    <source>
        <dbReference type="Proteomes" id="UP000029079"/>
    </source>
</evidence>
<feature type="transmembrane region" description="Helical" evidence="7">
    <location>
        <begin position="344"/>
        <end position="371"/>
    </location>
</feature>
<dbReference type="Pfam" id="PF07690">
    <property type="entry name" value="MFS_1"/>
    <property type="match status" value="1"/>
</dbReference>
<keyword evidence="2" id="KW-0813">Transport</keyword>
<comment type="subcellular location">
    <subcellularLocation>
        <location evidence="1">Cell membrane</location>
        <topology evidence="1">Multi-pass membrane protein</topology>
    </subcellularLocation>
</comment>
<evidence type="ECO:0000256" key="2">
    <source>
        <dbReference type="ARBA" id="ARBA00022448"/>
    </source>
</evidence>
<organism evidence="9 10">
    <name type="scientific">Weissella ceti</name>
    <dbReference type="NCBI Taxonomy" id="759620"/>
    <lineage>
        <taxon>Bacteria</taxon>
        <taxon>Bacillati</taxon>
        <taxon>Bacillota</taxon>
        <taxon>Bacilli</taxon>
        <taxon>Lactobacillales</taxon>
        <taxon>Lactobacillaceae</taxon>
        <taxon>Weissella</taxon>
    </lineage>
</organism>
<dbReference type="KEGG" id="wce:WS08_0491"/>
<dbReference type="AlphaFoldDB" id="A0A075TZ15"/>
<dbReference type="InterPro" id="IPR011701">
    <property type="entry name" value="MFS"/>
</dbReference>
<dbReference type="GO" id="GO:0022857">
    <property type="term" value="F:transmembrane transporter activity"/>
    <property type="evidence" value="ECO:0007669"/>
    <property type="project" value="InterPro"/>
</dbReference>
<dbReference type="RefSeq" id="WP_009765410.1">
    <property type="nucleotide sequence ID" value="NZ_CP009223.1"/>
</dbReference>
<feature type="transmembrane region" description="Helical" evidence="7">
    <location>
        <begin position="173"/>
        <end position="193"/>
    </location>
</feature>